<evidence type="ECO:0000259" key="10">
    <source>
        <dbReference type="SMART" id="SM00768"/>
    </source>
</evidence>
<comment type="similarity">
    <text evidence="2 8">Belongs to the glycosyl hydrolase 17 family.</text>
</comment>
<feature type="domain" description="X8" evidence="10">
    <location>
        <begin position="361"/>
        <end position="451"/>
    </location>
</feature>
<dbReference type="InterPro" id="IPR017853">
    <property type="entry name" value="GH"/>
</dbReference>
<dbReference type="AlphaFoldDB" id="A0A218WW81"/>
<protein>
    <recommendedName>
        <fullName evidence="3">glucan endo-1,3-beta-D-glucosidase</fullName>
        <ecNumber evidence="3">3.2.1.39</ecNumber>
    </recommendedName>
</protein>
<evidence type="ECO:0000256" key="8">
    <source>
        <dbReference type="RuleBase" id="RU004335"/>
    </source>
</evidence>
<comment type="catalytic activity">
    <reaction evidence="1">
        <text>Hydrolysis of (1-&gt;3)-beta-D-glucosidic linkages in (1-&gt;3)-beta-D-glucans.</text>
        <dbReference type="EC" id="3.2.1.39"/>
    </reaction>
</comment>
<organism evidence="11 12">
    <name type="scientific">Punica granatum</name>
    <name type="common">Pomegranate</name>
    <dbReference type="NCBI Taxonomy" id="22663"/>
    <lineage>
        <taxon>Eukaryota</taxon>
        <taxon>Viridiplantae</taxon>
        <taxon>Streptophyta</taxon>
        <taxon>Embryophyta</taxon>
        <taxon>Tracheophyta</taxon>
        <taxon>Spermatophyta</taxon>
        <taxon>Magnoliopsida</taxon>
        <taxon>eudicotyledons</taxon>
        <taxon>Gunneridae</taxon>
        <taxon>Pentapetalae</taxon>
        <taxon>rosids</taxon>
        <taxon>malvids</taxon>
        <taxon>Myrtales</taxon>
        <taxon>Lythraceae</taxon>
        <taxon>Punica</taxon>
    </lineage>
</organism>
<evidence type="ECO:0000313" key="12">
    <source>
        <dbReference type="Proteomes" id="UP000197138"/>
    </source>
</evidence>
<name>A0A218WW81_PUNGR</name>
<dbReference type="InterPro" id="IPR012946">
    <property type="entry name" value="X8"/>
</dbReference>
<dbReference type="Proteomes" id="UP000197138">
    <property type="component" value="Unassembled WGS sequence"/>
</dbReference>
<keyword evidence="5 9" id="KW-0378">Hydrolase</keyword>
<evidence type="ECO:0000256" key="2">
    <source>
        <dbReference type="ARBA" id="ARBA00008773"/>
    </source>
</evidence>
<dbReference type="InterPro" id="IPR044965">
    <property type="entry name" value="Glyco_hydro_17_plant"/>
</dbReference>
<dbReference type="EMBL" id="MTKT01003016">
    <property type="protein sequence ID" value="OWM76738.1"/>
    <property type="molecule type" value="Genomic_DNA"/>
</dbReference>
<dbReference type="PANTHER" id="PTHR32227">
    <property type="entry name" value="GLUCAN ENDO-1,3-BETA-GLUCOSIDASE BG1-RELATED-RELATED"/>
    <property type="match status" value="1"/>
</dbReference>
<dbReference type="PROSITE" id="PS00587">
    <property type="entry name" value="GLYCOSYL_HYDROL_F17"/>
    <property type="match status" value="1"/>
</dbReference>
<keyword evidence="6" id="KW-1015">Disulfide bond</keyword>
<dbReference type="Gene3D" id="3.20.20.80">
    <property type="entry name" value="Glycosidases"/>
    <property type="match status" value="1"/>
</dbReference>
<evidence type="ECO:0000256" key="3">
    <source>
        <dbReference type="ARBA" id="ARBA00012780"/>
    </source>
</evidence>
<dbReference type="SMART" id="SM00768">
    <property type="entry name" value="X8"/>
    <property type="match status" value="1"/>
</dbReference>
<keyword evidence="7 9" id="KW-0326">Glycosidase</keyword>
<gene>
    <name evidence="11" type="ORF">CDL15_Pgr004950</name>
</gene>
<dbReference type="GO" id="GO:0005975">
    <property type="term" value="P:carbohydrate metabolic process"/>
    <property type="evidence" value="ECO:0007669"/>
    <property type="project" value="InterPro"/>
</dbReference>
<evidence type="ECO:0000256" key="6">
    <source>
        <dbReference type="ARBA" id="ARBA00023157"/>
    </source>
</evidence>
<dbReference type="GO" id="GO:0042973">
    <property type="term" value="F:glucan endo-1,3-beta-D-glucosidase activity"/>
    <property type="evidence" value="ECO:0007669"/>
    <property type="project" value="UniProtKB-EC"/>
</dbReference>
<dbReference type="SUPFAM" id="SSF51445">
    <property type="entry name" value="(Trans)glycosidases"/>
    <property type="match status" value="1"/>
</dbReference>
<sequence>MKYIVAEIPNKIGVNYGMLGNNLPSPARSIELIQSMKFSRVKLYDANPEVLNLLSGTKLQASIMVQNHEISGIGSSQAIADEWVRNNVLLYYPDTIISFILVGNEVLSSTLDQDRELWRDLVPAMRRIRASLRAKGIRTIKVSTPLAMDVVESTFPPSSAKFRSDISESVMEPLLRFLNGTRSHFFVDVYPYFPWSGDPTNIDLDFALLQGNYTYTDPGSRLVYTNLLDQMLDSITFAMSKLGYEKIPLVIAETGWPNGGDLDQSGVNVHNAAIYNRNLIKKLTAKPPSGTPARPGVNIPTFIFSLYDEDQKTGPGSERHWGLLHPNGTSIYEIDLTGKRPISQYKSLPLPTNNEPCKGELWCVVAREANLTELRLAIEYACASGNGTCDALMPGGECQEPVSEYLRASYAFSSFWARFRSQGATCYFNGLAEQTTSNPSESFLDLFECIFLGSLSFSFLSIEIDRDDMVVDPARSRALRFEDEEIKSSL</sequence>
<dbReference type="InterPro" id="IPR000490">
    <property type="entry name" value="Glyco_hydro_17"/>
</dbReference>
<evidence type="ECO:0000256" key="9">
    <source>
        <dbReference type="RuleBase" id="RU004336"/>
    </source>
</evidence>
<proteinExistence type="inferred from homology"/>
<dbReference type="EC" id="3.2.1.39" evidence="3"/>
<evidence type="ECO:0000313" key="11">
    <source>
        <dbReference type="EMBL" id="OWM76738.1"/>
    </source>
</evidence>
<comment type="caution">
    <text evidence="11">The sequence shown here is derived from an EMBL/GenBank/DDBJ whole genome shotgun (WGS) entry which is preliminary data.</text>
</comment>
<dbReference type="Pfam" id="PF07983">
    <property type="entry name" value="X8"/>
    <property type="match status" value="1"/>
</dbReference>
<evidence type="ECO:0000256" key="4">
    <source>
        <dbReference type="ARBA" id="ARBA00022729"/>
    </source>
</evidence>
<dbReference type="Pfam" id="PF00332">
    <property type="entry name" value="Glyco_hydro_17"/>
    <property type="match status" value="1"/>
</dbReference>
<reference evidence="12" key="1">
    <citation type="journal article" date="2017" name="Plant J.">
        <title>The pomegranate (Punica granatum L.) genome and the genomics of punicalagin biosynthesis.</title>
        <authorList>
            <person name="Qin G."/>
            <person name="Xu C."/>
            <person name="Ming R."/>
            <person name="Tang H."/>
            <person name="Guyot R."/>
            <person name="Kramer E.M."/>
            <person name="Hu Y."/>
            <person name="Yi X."/>
            <person name="Qi Y."/>
            <person name="Xu X."/>
            <person name="Gao Z."/>
            <person name="Pan H."/>
            <person name="Jian J."/>
            <person name="Tian Y."/>
            <person name="Yue Z."/>
            <person name="Xu Y."/>
        </authorList>
    </citation>
    <scope>NUCLEOTIDE SEQUENCE [LARGE SCALE GENOMIC DNA]</scope>
    <source>
        <strain evidence="12">cv. Dabenzi</strain>
    </source>
</reference>
<accession>A0A218WW81</accession>
<evidence type="ECO:0000256" key="1">
    <source>
        <dbReference type="ARBA" id="ARBA00000382"/>
    </source>
</evidence>
<evidence type="ECO:0000256" key="5">
    <source>
        <dbReference type="ARBA" id="ARBA00022801"/>
    </source>
</evidence>
<keyword evidence="4" id="KW-0732">Signal</keyword>
<evidence type="ECO:0000256" key="7">
    <source>
        <dbReference type="ARBA" id="ARBA00023295"/>
    </source>
</evidence>
<dbReference type="FunFam" id="3.20.20.80:FF:000005">
    <property type="entry name" value="Glucan endo-1,3-beta-glucosidase 14"/>
    <property type="match status" value="1"/>
</dbReference>